<dbReference type="PANTHER" id="PTHR37423">
    <property type="entry name" value="SOLUBLE LYTIC MUREIN TRANSGLYCOSYLASE-RELATED"/>
    <property type="match status" value="1"/>
</dbReference>
<dbReference type="InterPro" id="IPR023346">
    <property type="entry name" value="Lysozyme-like_dom_sf"/>
</dbReference>
<comment type="similarity">
    <text evidence="1">Belongs to the transglycosylase Slt family.</text>
</comment>
<dbReference type="GO" id="GO:0000270">
    <property type="term" value="P:peptidoglycan metabolic process"/>
    <property type="evidence" value="ECO:0007669"/>
    <property type="project" value="InterPro"/>
</dbReference>
<dbReference type="GO" id="GO:0008933">
    <property type="term" value="F:peptidoglycan lytic transglycosylase activity"/>
    <property type="evidence" value="ECO:0007669"/>
    <property type="project" value="InterPro"/>
</dbReference>
<reference evidence="3 4" key="1">
    <citation type="journal article" date="2020" name="Microorganisms">
        <title>Osmotic Adaptation and Compatible Solute Biosynthesis of Phototrophic Bacteria as Revealed from Genome Analyses.</title>
        <authorList>
            <person name="Imhoff J.F."/>
            <person name="Rahn T."/>
            <person name="Kunzel S."/>
            <person name="Keller A."/>
            <person name="Neulinger S.C."/>
        </authorList>
    </citation>
    <scope>NUCLEOTIDE SEQUENCE [LARGE SCALE GENOMIC DNA]</scope>
    <source>
        <strain evidence="3 4">DSM 25653</strain>
    </source>
</reference>
<name>A0A9X1B6H4_9GAMM</name>
<dbReference type="EMBL" id="NRRY01000046">
    <property type="protein sequence ID" value="MBK1620702.1"/>
    <property type="molecule type" value="Genomic_DNA"/>
</dbReference>
<dbReference type="InterPro" id="IPR000189">
    <property type="entry name" value="Transglyc_AS"/>
</dbReference>
<accession>A0A9X1B6H4</accession>
<comment type="caution">
    <text evidence="3">The sequence shown here is derived from an EMBL/GenBank/DDBJ whole genome shotgun (WGS) entry which is preliminary data.</text>
</comment>
<organism evidence="3 4">
    <name type="scientific">Lamprobacter modestohalophilus</name>
    <dbReference type="NCBI Taxonomy" id="1064514"/>
    <lineage>
        <taxon>Bacteria</taxon>
        <taxon>Pseudomonadati</taxon>
        <taxon>Pseudomonadota</taxon>
        <taxon>Gammaproteobacteria</taxon>
        <taxon>Chromatiales</taxon>
        <taxon>Chromatiaceae</taxon>
        <taxon>Lamprobacter</taxon>
    </lineage>
</organism>
<evidence type="ECO:0000313" key="3">
    <source>
        <dbReference type="EMBL" id="MBK1620702.1"/>
    </source>
</evidence>
<proteinExistence type="inferred from homology"/>
<evidence type="ECO:0000313" key="4">
    <source>
        <dbReference type="Proteomes" id="UP001138768"/>
    </source>
</evidence>
<dbReference type="PROSITE" id="PS00922">
    <property type="entry name" value="TRANSGLYCOSYLASE"/>
    <property type="match status" value="1"/>
</dbReference>
<protein>
    <recommendedName>
        <fullName evidence="2">Transglycosylase SLT domain-containing protein</fullName>
    </recommendedName>
</protein>
<dbReference type="SUPFAM" id="SSF53955">
    <property type="entry name" value="Lysozyme-like"/>
    <property type="match status" value="1"/>
</dbReference>
<dbReference type="GO" id="GO:0016020">
    <property type="term" value="C:membrane"/>
    <property type="evidence" value="ECO:0007669"/>
    <property type="project" value="InterPro"/>
</dbReference>
<keyword evidence="4" id="KW-1185">Reference proteome</keyword>
<dbReference type="CDD" id="cd16896">
    <property type="entry name" value="LT_Slt70-like"/>
    <property type="match status" value="1"/>
</dbReference>
<dbReference type="Gene3D" id="1.10.530.10">
    <property type="match status" value="1"/>
</dbReference>
<dbReference type="AlphaFoldDB" id="A0A9X1B6H4"/>
<sequence>MAPGLEAFGFEAPLRQRELLPAWQQRSAAVPEAEPSRRASAPSIRHIRERRALPTTIATRRARYAALVEAEATRQGVDAELVHAVIRAESSYRPRAESPAGARGLMQLMPATARRFGVTDRWSPAENLRGGIAYLKFLIKHFDGDLSLVLAAYNAGEGAVAKFGNQIPPYRETRTYVRRVLGFLGSG</sequence>
<feature type="domain" description="Transglycosylase SLT" evidence="2">
    <location>
        <begin position="68"/>
        <end position="163"/>
    </location>
</feature>
<dbReference type="PANTHER" id="PTHR37423:SF2">
    <property type="entry name" value="MEMBRANE-BOUND LYTIC MUREIN TRANSGLYCOSYLASE C"/>
    <property type="match status" value="1"/>
</dbReference>
<dbReference type="InterPro" id="IPR008258">
    <property type="entry name" value="Transglycosylase_SLT_dom_1"/>
</dbReference>
<evidence type="ECO:0000256" key="1">
    <source>
        <dbReference type="ARBA" id="ARBA00007734"/>
    </source>
</evidence>
<dbReference type="Pfam" id="PF01464">
    <property type="entry name" value="SLT"/>
    <property type="match status" value="1"/>
</dbReference>
<gene>
    <name evidence="3" type="ORF">CKO42_20160</name>
</gene>
<evidence type="ECO:0000259" key="2">
    <source>
        <dbReference type="Pfam" id="PF01464"/>
    </source>
</evidence>
<dbReference type="Proteomes" id="UP001138768">
    <property type="component" value="Unassembled WGS sequence"/>
</dbReference>